<evidence type="ECO:0000256" key="8">
    <source>
        <dbReference type="ARBA" id="ARBA00023136"/>
    </source>
</evidence>
<evidence type="ECO:0000313" key="11">
    <source>
        <dbReference type="Ensembl" id="ENSTNIP00000012804.1"/>
    </source>
</evidence>
<dbReference type="OMA" id="PTWFPYP"/>
<comment type="similarity">
    <text evidence="2">Belongs to the glycosyltransferase 31 family.</text>
</comment>
<keyword evidence="7" id="KW-1133">Transmembrane helix</keyword>
<keyword evidence="6" id="KW-0735">Signal-anchor</keyword>
<dbReference type="GO" id="GO:0012505">
    <property type="term" value="C:endomembrane system"/>
    <property type="evidence" value="ECO:0007669"/>
    <property type="project" value="UniProtKB-SubCell"/>
</dbReference>
<name>H3CX19_TETNG</name>
<evidence type="ECO:0000256" key="5">
    <source>
        <dbReference type="ARBA" id="ARBA00022692"/>
    </source>
</evidence>
<feature type="domain" description="Fringe-like glycosyltransferase" evidence="10">
    <location>
        <begin position="68"/>
        <end position="167"/>
    </location>
</feature>
<dbReference type="InParanoid" id="H3CX19"/>
<reference evidence="12" key="1">
    <citation type="journal article" date="2004" name="Nature">
        <title>Genome duplication in the teleost fish Tetraodon nigroviridis reveals the early vertebrate proto-karyotype.</title>
        <authorList>
            <person name="Jaillon O."/>
            <person name="Aury J.-M."/>
            <person name="Brunet F."/>
            <person name="Petit J.-L."/>
            <person name="Stange-Thomann N."/>
            <person name="Mauceli E."/>
            <person name="Bouneau L."/>
            <person name="Fischer C."/>
            <person name="Ozouf-Costaz C."/>
            <person name="Bernot A."/>
            <person name="Nicaud S."/>
            <person name="Jaffe D."/>
            <person name="Fisher S."/>
            <person name="Lutfalla G."/>
            <person name="Dossat C."/>
            <person name="Segurens B."/>
            <person name="Dasilva C."/>
            <person name="Salanoubat M."/>
            <person name="Levy M."/>
            <person name="Boudet N."/>
            <person name="Castellano S."/>
            <person name="Anthouard V."/>
            <person name="Jubin C."/>
            <person name="Castelli V."/>
            <person name="Katinka M."/>
            <person name="Vacherie B."/>
            <person name="Biemont C."/>
            <person name="Skalli Z."/>
            <person name="Cattolico L."/>
            <person name="Poulain J."/>
            <person name="De Berardinis V."/>
            <person name="Cruaud C."/>
            <person name="Duprat S."/>
            <person name="Brottier P."/>
            <person name="Coutanceau J.-P."/>
            <person name="Gouzy J."/>
            <person name="Parra G."/>
            <person name="Lardier G."/>
            <person name="Chapple C."/>
            <person name="McKernan K.J."/>
            <person name="McEwan P."/>
            <person name="Bosak S."/>
            <person name="Kellis M."/>
            <person name="Volff J.-N."/>
            <person name="Guigo R."/>
            <person name="Zody M.C."/>
            <person name="Mesirov J."/>
            <person name="Lindblad-Toh K."/>
            <person name="Birren B."/>
            <person name="Nusbaum C."/>
            <person name="Kahn D."/>
            <person name="Robinson-Rechavi M."/>
            <person name="Laudet V."/>
            <person name="Schachter V."/>
            <person name="Quetier F."/>
            <person name="Saurin W."/>
            <person name="Scarpelli C."/>
            <person name="Wincker P."/>
            <person name="Lander E.S."/>
            <person name="Weissenbach J."/>
            <person name="Roest Crollius H."/>
        </authorList>
    </citation>
    <scope>NUCLEOTIDE SEQUENCE [LARGE SCALE GENOMIC DNA]</scope>
</reference>
<dbReference type="PANTHER" id="PTHR10811">
    <property type="entry name" value="FRINGE-RELATED"/>
    <property type="match status" value="1"/>
</dbReference>
<evidence type="ECO:0000256" key="2">
    <source>
        <dbReference type="ARBA" id="ARBA00008661"/>
    </source>
</evidence>
<dbReference type="Proteomes" id="UP000007303">
    <property type="component" value="Unassembled WGS sequence"/>
</dbReference>
<dbReference type="AlphaFoldDB" id="H3CX19"/>
<reference evidence="11" key="3">
    <citation type="submission" date="2025-09" db="UniProtKB">
        <authorList>
            <consortium name="Ensembl"/>
        </authorList>
    </citation>
    <scope>IDENTIFICATION</scope>
</reference>
<dbReference type="HOGENOM" id="CLU_030081_1_1_1"/>
<feature type="domain" description="Fringe-like glycosyltransferase" evidence="10">
    <location>
        <begin position="207"/>
        <end position="411"/>
    </location>
</feature>
<evidence type="ECO:0000256" key="9">
    <source>
        <dbReference type="ARBA" id="ARBA00037847"/>
    </source>
</evidence>
<organism evidence="11 12">
    <name type="scientific">Tetraodon nigroviridis</name>
    <name type="common">Spotted green pufferfish</name>
    <name type="synonym">Chelonodon nigroviridis</name>
    <dbReference type="NCBI Taxonomy" id="99883"/>
    <lineage>
        <taxon>Eukaryota</taxon>
        <taxon>Metazoa</taxon>
        <taxon>Chordata</taxon>
        <taxon>Craniata</taxon>
        <taxon>Vertebrata</taxon>
        <taxon>Euteleostomi</taxon>
        <taxon>Actinopterygii</taxon>
        <taxon>Neopterygii</taxon>
        <taxon>Teleostei</taxon>
        <taxon>Neoteleostei</taxon>
        <taxon>Acanthomorphata</taxon>
        <taxon>Eupercaria</taxon>
        <taxon>Tetraodontiformes</taxon>
        <taxon>Tetradontoidea</taxon>
        <taxon>Tetraodontidae</taxon>
        <taxon>Tetraodon</taxon>
    </lineage>
</organism>
<dbReference type="STRING" id="99883.ENSTNIP00000012804"/>
<keyword evidence="4" id="KW-0808">Transferase</keyword>
<evidence type="ECO:0000256" key="1">
    <source>
        <dbReference type="ARBA" id="ARBA00004606"/>
    </source>
</evidence>
<evidence type="ECO:0000259" key="10">
    <source>
        <dbReference type="Pfam" id="PF02434"/>
    </source>
</evidence>
<dbReference type="Gene3D" id="3.90.550.50">
    <property type="match status" value="2"/>
</dbReference>
<accession>H3CX19</accession>
<evidence type="ECO:0000256" key="6">
    <source>
        <dbReference type="ARBA" id="ARBA00022968"/>
    </source>
</evidence>
<dbReference type="Pfam" id="PF02434">
    <property type="entry name" value="Fringe"/>
    <property type="match status" value="2"/>
</dbReference>
<reference evidence="11" key="2">
    <citation type="submission" date="2025-08" db="UniProtKB">
        <authorList>
            <consortium name="Ensembl"/>
        </authorList>
    </citation>
    <scope>IDENTIFICATION</scope>
</reference>
<keyword evidence="5" id="KW-0812">Transmembrane</keyword>
<evidence type="ECO:0000313" key="12">
    <source>
        <dbReference type="Proteomes" id="UP000007303"/>
    </source>
</evidence>
<sequence>VVVVIQSQRNSYHARRGEQRKVEILQQAADLGQGGLLRVLLLHQLSEFEGDWSVLPALPRLFAAYGRRASWFFFVEEETRLKVAALLQVLTRYPGHEEWFLGSGLHDDEASIIHHYAFAEDPGSFSYPDPRAGWAVSTPLLKRLAVRLQHGSLKSDFTIDLHHEVALYVWDDGKGPKLTAVAEFCSQRRDGCATWFTTYLPYCGEPVPKTDVFVAVKTCQKFHQDRVPVVRATWEKDAGFLEFYSDVSDASIPTVSLGVPNTEQGGHCGKTFAILKRFLSEAVPRAAWLLIVDDDTLISLSRLRKLLRCYDPDEAVSLGERYGYGLLQKGYSYATGGGGMVLSRVAVSRLVSSGCSCYRDDAPDDMVLGRCFTSLGVPITHSPLFHQARPDDYPGRLISSQQAISFHKHWNVDPLAVYKHWL</sequence>
<comment type="subcellular location">
    <subcellularLocation>
        <location evidence="9">Endomembrane system</location>
        <topology evidence="9">Single-pass membrane protein</topology>
    </subcellularLocation>
    <subcellularLocation>
        <location evidence="1">Membrane</location>
        <topology evidence="1">Single-pass type II membrane protein</topology>
    </subcellularLocation>
</comment>
<keyword evidence="3" id="KW-0328">Glycosyltransferase</keyword>
<evidence type="ECO:0000256" key="4">
    <source>
        <dbReference type="ARBA" id="ARBA00022679"/>
    </source>
</evidence>
<dbReference type="FunCoup" id="H3CX19">
    <property type="interactions" value="198"/>
</dbReference>
<dbReference type="GO" id="GO:0016757">
    <property type="term" value="F:glycosyltransferase activity"/>
    <property type="evidence" value="ECO:0007669"/>
    <property type="project" value="UniProtKB-KW"/>
</dbReference>
<dbReference type="FunFam" id="3.90.550.50:FF:000008">
    <property type="entry name" value="Beta-1,3-glucosyltransferase"/>
    <property type="match status" value="1"/>
</dbReference>
<evidence type="ECO:0000256" key="3">
    <source>
        <dbReference type="ARBA" id="ARBA00022676"/>
    </source>
</evidence>
<dbReference type="GO" id="GO:0016020">
    <property type="term" value="C:membrane"/>
    <property type="evidence" value="ECO:0007669"/>
    <property type="project" value="UniProtKB-SubCell"/>
</dbReference>
<dbReference type="GeneTree" id="ENSGT00940000155499"/>
<keyword evidence="12" id="KW-1185">Reference proteome</keyword>
<proteinExistence type="inferred from homology"/>
<evidence type="ECO:0000256" key="7">
    <source>
        <dbReference type="ARBA" id="ARBA00022989"/>
    </source>
</evidence>
<keyword evidence="8" id="KW-0472">Membrane</keyword>
<dbReference type="Ensembl" id="ENSTNIT00000012996.1">
    <property type="protein sequence ID" value="ENSTNIP00000012804.1"/>
    <property type="gene ID" value="ENSTNIG00000009912.1"/>
</dbReference>
<dbReference type="InterPro" id="IPR003378">
    <property type="entry name" value="Fringe-like_glycosylTrfase"/>
</dbReference>
<protein>
    <submittedName>
        <fullName evidence="11">Beta 3-glucosyltransferase b</fullName>
    </submittedName>
</protein>